<evidence type="ECO:0000259" key="6">
    <source>
        <dbReference type="PROSITE" id="PS50113"/>
    </source>
</evidence>
<evidence type="ECO:0000256" key="3">
    <source>
        <dbReference type="ARBA" id="ARBA00012528"/>
    </source>
</evidence>
<dbReference type="CDD" id="cd01949">
    <property type="entry name" value="GGDEF"/>
    <property type="match status" value="1"/>
</dbReference>
<dbReference type="InterPro" id="IPR043128">
    <property type="entry name" value="Rev_trsase/Diguanyl_cyclase"/>
</dbReference>
<dbReference type="PANTHER" id="PTHR45138:SF9">
    <property type="entry name" value="DIGUANYLATE CYCLASE DGCM-RELATED"/>
    <property type="match status" value="1"/>
</dbReference>
<proteinExistence type="predicted"/>
<evidence type="ECO:0000313" key="8">
    <source>
        <dbReference type="EMBL" id="SEK29172.1"/>
    </source>
</evidence>
<dbReference type="NCBIfam" id="TIGR00254">
    <property type="entry name" value="GGDEF"/>
    <property type="match status" value="1"/>
</dbReference>
<dbReference type="Pfam" id="PF00990">
    <property type="entry name" value="GGDEF"/>
    <property type="match status" value="1"/>
</dbReference>
<dbReference type="GO" id="GO:0043709">
    <property type="term" value="P:cell adhesion involved in single-species biofilm formation"/>
    <property type="evidence" value="ECO:0007669"/>
    <property type="project" value="TreeGrafter"/>
</dbReference>
<gene>
    <name evidence="8" type="ORF">SAMN05216214_101321</name>
</gene>
<evidence type="ECO:0000256" key="1">
    <source>
        <dbReference type="ARBA" id="ARBA00001946"/>
    </source>
</evidence>
<dbReference type="EC" id="2.7.7.65" evidence="3"/>
<dbReference type="NCBIfam" id="TIGR00229">
    <property type="entry name" value="sensory_box"/>
    <property type="match status" value="1"/>
</dbReference>
<comment type="catalytic activity">
    <reaction evidence="4">
        <text>2 GTP = 3',3'-c-di-GMP + 2 diphosphate</text>
        <dbReference type="Rhea" id="RHEA:24898"/>
        <dbReference type="ChEBI" id="CHEBI:33019"/>
        <dbReference type="ChEBI" id="CHEBI:37565"/>
        <dbReference type="ChEBI" id="CHEBI:58805"/>
        <dbReference type="EC" id="2.7.7.65"/>
    </reaction>
</comment>
<evidence type="ECO:0000256" key="4">
    <source>
        <dbReference type="ARBA" id="ARBA00034247"/>
    </source>
</evidence>
<dbReference type="STRING" id="1429083.GCA_001885685_02244"/>
<evidence type="ECO:0000256" key="2">
    <source>
        <dbReference type="ARBA" id="ARBA00004533"/>
    </source>
</evidence>
<evidence type="ECO:0000259" key="7">
    <source>
        <dbReference type="PROSITE" id="PS50887"/>
    </source>
</evidence>
<sequence>MVVGKDHRASQPATTDSAAQLGQSLHSVELQLLVRQLNILNRLLATVPSVLWVFDPNAERVLYVSPAYEEVFGLPLGQVLEDCEHWYSVVHADDVAALKASVKRTIEHGETQEQEYRILRDGKLRWIRDRSYLSADDDDGRPLVVGIAEDITENKHLHCELERLATEDGLTQCQNRNHFMRCAGFELTRAQENGLPLGFLMLDVDDFKQINDEHGHQVGDQVLRQLAECGRHVLRRGDPFGRVGGEEFAAVLVNCPPAQGRQIAERLRDAISVLTVKSLQGPVQITASIGLCWLRPGDYLDGLYRRADQAMYAAKSAGKNCIIECH</sequence>
<dbReference type="SUPFAM" id="SSF55073">
    <property type="entry name" value="Nucleotide cyclase"/>
    <property type="match status" value="1"/>
</dbReference>
<dbReference type="InterPro" id="IPR013655">
    <property type="entry name" value="PAS_fold_3"/>
</dbReference>
<dbReference type="CDD" id="cd00130">
    <property type="entry name" value="PAS"/>
    <property type="match status" value="1"/>
</dbReference>
<dbReference type="EMBL" id="FOAS01000001">
    <property type="protein sequence ID" value="SEK29172.1"/>
    <property type="molecule type" value="Genomic_DNA"/>
</dbReference>
<dbReference type="PANTHER" id="PTHR45138">
    <property type="entry name" value="REGULATORY COMPONENTS OF SENSORY TRANSDUCTION SYSTEM"/>
    <property type="match status" value="1"/>
</dbReference>
<dbReference type="PROSITE" id="PS50887">
    <property type="entry name" value="GGDEF"/>
    <property type="match status" value="1"/>
</dbReference>
<dbReference type="Pfam" id="PF08447">
    <property type="entry name" value="PAS_3"/>
    <property type="match status" value="1"/>
</dbReference>
<dbReference type="InterPro" id="IPR035965">
    <property type="entry name" value="PAS-like_dom_sf"/>
</dbReference>
<dbReference type="InterPro" id="IPR000700">
    <property type="entry name" value="PAS-assoc_C"/>
</dbReference>
<dbReference type="RefSeq" id="WP_074864385.1">
    <property type="nucleotide sequence ID" value="NZ_FOAS01000001.1"/>
</dbReference>
<name>A0A1H7FXB9_9GAMM</name>
<dbReference type="InterPro" id="IPR000014">
    <property type="entry name" value="PAS"/>
</dbReference>
<comment type="cofactor">
    <cofactor evidence="1">
        <name>Mg(2+)</name>
        <dbReference type="ChEBI" id="CHEBI:18420"/>
    </cofactor>
</comment>
<dbReference type="InterPro" id="IPR000160">
    <property type="entry name" value="GGDEF_dom"/>
</dbReference>
<dbReference type="SUPFAM" id="SSF55785">
    <property type="entry name" value="PYP-like sensor domain (PAS domain)"/>
    <property type="match status" value="1"/>
</dbReference>
<evidence type="ECO:0000313" key="9">
    <source>
        <dbReference type="Proteomes" id="UP000185766"/>
    </source>
</evidence>
<dbReference type="Proteomes" id="UP000185766">
    <property type="component" value="Unassembled WGS sequence"/>
</dbReference>
<dbReference type="InterPro" id="IPR050469">
    <property type="entry name" value="Diguanylate_Cyclase"/>
</dbReference>
<dbReference type="InterPro" id="IPR029787">
    <property type="entry name" value="Nucleotide_cyclase"/>
</dbReference>
<dbReference type="FunFam" id="3.30.70.270:FF:000001">
    <property type="entry name" value="Diguanylate cyclase domain protein"/>
    <property type="match status" value="1"/>
</dbReference>
<comment type="subcellular location">
    <subcellularLocation>
        <location evidence="2">Cell inner membrane</location>
    </subcellularLocation>
</comment>
<reference evidence="8 9" key="1">
    <citation type="submission" date="2016-10" db="EMBL/GenBank/DDBJ databases">
        <authorList>
            <person name="de Groot N.N."/>
        </authorList>
    </citation>
    <scope>NUCLEOTIDE SEQUENCE [LARGE SCALE GENOMIC DNA]</scope>
    <source>
        <strain evidence="8 9">JCM 19513</strain>
    </source>
</reference>
<protein>
    <recommendedName>
        <fullName evidence="3">diguanylate cyclase</fullName>
        <ecNumber evidence="3">2.7.7.65</ecNumber>
    </recommendedName>
</protein>
<dbReference type="GO" id="GO:0052621">
    <property type="term" value="F:diguanylate cyclase activity"/>
    <property type="evidence" value="ECO:0007669"/>
    <property type="project" value="UniProtKB-EC"/>
</dbReference>
<accession>A0A1H7FXB9</accession>
<dbReference type="Gene3D" id="3.30.450.20">
    <property type="entry name" value="PAS domain"/>
    <property type="match status" value="1"/>
</dbReference>
<dbReference type="PROSITE" id="PS50113">
    <property type="entry name" value="PAC"/>
    <property type="match status" value="1"/>
</dbReference>
<dbReference type="Gene3D" id="3.30.70.270">
    <property type="match status" value="1"/>
</dbReference>
<dbReference type="GO" id="GO:1902201">
    <property type="term" value="P:negative regulation of bacterial-type flagellum-dependent cell motility"/>
    <property type="evidence" value="ECO:0007669"/>
    <property type="project" value="TreeGrafter"/>
</dbReference>
<feature type="domain" description="GGDEF" evidence="7">
    <location>
        <begin position="195"/>
        <end position="326"/>
    </location>
</feature>
<organism evidence="8 9">
    <name type="scientific">Atopomonas hussainii</name>
    <dbReference type="NCBI Taxonomy" id="1429083"/>
    <lineage>
        <taxon>Bacteria</taxon>
        <taxon>Pseudomonadati</taxon>
        <taxon>Pseudomonadota</taxon>
        <taxon>Gammaproteobacteria</taxon>
        <taxon>Pseudomonadales</taxon>
        <taxon>Pseudomonadaceae</taxon>
        <taxon>Atopomonas</taxon>
    </lineage>
</organism>
<dbReference type="GO" id="GO:0005886">
    <property type="term" value="C:plasma membrane"/>
    <property type="evidence" value="ECO:0007669"/>
    <property type="project" value="UniProtKB-SubCell"/>
</dbReference>
<evidence type="ECO:0000259" key="5">
    <source>
        <dbReference type="PROSITE" id="PS50112"/>
    </source>
</evidence>
<dbReference type="AlphaFoldDB" id="A0A1H7FXB9"/>
<keyword evidence="9" id="KW-1185">Reference proteome</keyword>
<dbReference type="SMART" id="SM00091">
    <property type="entry name" value="PAS"/>
    <property type="match status" value="1"/>
</dbReference>
<dbReference type="SMART" id="SM00267">
    <property type="entry name" value="GGDEF"/>
    <property type="match status" value="1"/>
</dbReference>
<dbReference type="PROSITE" id="PS50112">
    <property type="entry name" value="PAS"/>
    <property type="match status" value="1"/>
</dbReference>
<feature type="domain" description="PAC" evidence="6">
    <location>
        <begin position="110"/>
        <end position="163"/>
    </location>
</feature>
<feature type="domain" description="PAS" evidence="5">
    <location>
        <begin position="36"/>
        <end position="109"/>
    </location>
</feature>